<comment type="caution">
    <text evidence="2">The sequence shown here is derived from an EMBL/GenBank/DDBJ whole genome shotgun (WGS) entry which is preliminary data.</text>
</comment>
<keyword evidence="3" id="KW-1185">Reference proteome</keyword>
<feature type="domain" description="AB hydrolase-1" evidence="1">
    <location>
        <begin position="4"/>
        <end position="142"/>
    </location>
</feature>
<reference evidence="3" key="1">
    <citation type="journal article" date="2019" name="Int. J. Syst. Evol. Microbiol.">
        <title>The Global Catalogue of Microorganisms (GCM) 10K type strain sequencing project: providing services to taxonomists for standard genome sequencing and annotation.</title>
        <authorList>
            <consortium name="The Broad Institute Genomics Platform"/>
            <consortium name="The Broad Institute Genome Sequencing Center for Infectious Disease"/>
            <person name="Wu L."/>
            <person name="Ma J."/>
        </authorList>
    </citation>
    <scope>NUCLEOTIDE SEQUENCE [LARGE SCALE GENOMIC DNA]</scope>
    <source>
        <strain evidence="3">CGMCC 1.12749</strain>
    </source>
</reference>
<dbReference type="Proteomes" id="UP000634043">
    <property type="component" value="Unassembled WGS sequence"/>
</dbReference>
<dbReference type="InterPro" id="IPR050266">
    <property type="entry name" value="AB_hydrolase_sf"/>
</dbReference>
<dbReference type="PANTHER" id="PTHR43798">
    <property type="entry name" value="MONOACYLGLYCEROL LIPASE"/>
    <property type="match status" value="1"/>
</dbReference>
<accession>A0ABQ1W2I3</accession>
<dbReference type="EMBL" id="BMFP01000002">
    <property type="protein sequence ID" value="GGG11062.1"/>
    <property type="molecule type" value="Genomic_DNA"/>
</dbReference>
<evidence type="ECO:0000259" key="1">
    <source>
        <dbReference type="Pfam" id="PF00561"/>
    </source>
</evidence>
<dbReference type="InterPro" id="IPR000073">
    <property type="entry name" value="AB_hydrolase_1"/>
</dbReference>
<dbReference type="RefSeq" id="WP_188500849.1">
    <property type="nucleotide sequence ID" value="NZ_BMFP01000002.1"/>
</dbReference>
<dbReference type="Gene3D" id="3.40.50.1820">
    <property type="entry name" value="alpha/beta hydrolase"/>
    <property type="match status" value="1"/>
</dbReference>
<name>A0ABQ1W2I3_9BACT</name>
<gene>
    <name evidence="2" type="ORF">GCM10011323_14460</name>
</gene>
<evidence type="ECO:0000313" key="2">
    <source>
        <dbReference type="EMBL" id="GGG11062.1"/>
    </source>
</evidence>
<dbReference type="Pfam" id="PF00561">
    <property type="entry name" value="Abhydrolase_1"/>
    <property type="match status" value="1"/>
</dbReference>
<sequence>MPDLLLLHGALGAASTLHPLQQLLEADFNVHTLNFRGHGGRQMPQGPFRMELFAEDILRHLDQHQLQQVDIFGYSMGGYVALYLALQHPDRVGRIFTLATKFAWSPETAAKEVKMLQPEKVQEKVPAFAAVLARRHQPNEWQEVMRRTADMMQHLGSYPMLTEETLPRILVPVRVSVGDRDNMVSLQETAWAYRHLPNASLQVFPDTHHPLEKVNLGQLQHELRQFFGKDAVLV</sequence>
<organism evidence="2 3">
    <name type="scientific">Pontibacter amylolyticus</name>
    <dbReference type="NCBI Taxonomy" id="1424080"/>
    <lineage>
        <taxon>Bacteria</taxon>
        <taxon>Pseudomonadati</taxon>
        <taxon>Bacteroidota</taxon>
        <taxon>Cytophagia</taxon>
        <taxon>Cytophagales</taxon>
        <taxon>Hymenobacteraceae</taxon>
        <taxon>Pontibacter</taxon>
    </lineage>
</organism>
<proteinExistence type="predicted"/>
<protein>
    <recommendedName>
        <fullName evidence="1">AB hydrolase-1 domain-containing protein</fullName>
    </recommendedName>
</protein>
<evidence type="ECO:0000313" key="3">
    <source>
        <dbReference type="Proteomes" id="UP000634043"/>
    </source>
</evidence>
<dbReference type="SUPFAM" id="SSF53474">
    <property type="entry name" value="alpha/beta-Hydrolases"/>
    <property type="match status" value="1"/>
</dbReference>
<dbReference type="InterPro" id="IPR029058">
    <property type="entry name" value="AB_hydrolase_fold"/>
</dbReference>
<dbReference type="PANTHER" id="PTHR43798:SF33">
    <property type="entry name" value="HYDROLASE, PUTATIVE (AFU_ORTHOLOGUE AFUA_2G14860)-RELATED"/>
    <property type="match status" value="1"/>
</dbReference>